<organism evidence="4 5">
    <name type="scientific">Halospeciosus flavus</name>
    <dbReference type="NCBI Taxonomy" id="3032283"/>
    <lineage>
        <taxon>Archaea</taxon>
        <taxon>Methanobacteriati</taxon>
        <taxon>Methanobacteriota</taxon>
        <taxon>Stenosarchaea group</taxon>
        <taxon>Halobacteria</taxon>
        <taxon>Halobacteriales</taxon>
        <taxon>Halobacteriaceae</taxon>
        <taxon>Halospeciosus</taxon>
    </lineage>
</organism>
<dbReference type="RefSeq" id="WP_279526972.1">
    <property type="nucleotide sequence ID" value="NZ_CP122312.1"/>
</dbReference>
<gene>
    <name evidence="4" type="ORF">ACFQJ9_12305</name>
</gene>
<proteinExistence type="inferred from homology"/>
<evidence type="ECO:0000256" key="1">
    <source>
        <dbReference type="ARBA" id="ARBA00008791"/>
    </source>
</evidence>
<evidence type="ECO:0000313" key="5">
    <source>
        <dbReference type="Proteomes" id="UP001596447"/>
    </source>
</evidence>
<evidence type="ECO:0000313" key="4">
    <source>
        <dbReference type="EMBL" id="MFC7200183.1"/>
    </source>
</evidence>
<comment type="caution">
    <text evidence="4">The sequence shown here is derived from an EMBL/GenBank/DDBJ whole genome shotgun (WGS) entry which is preliminary data.</text>
</comment>
<keyword evidence="5" id="KW-1185">Reference proteome</keyword>
<protein>
    <submittedName>
        <fullName evidence="4">Universal stress protein</fullName>
    </submittedName>
</protein>
<dbReference type="PANTHER" id="PTHR46268">
    <property type="entry name" value="STRESS RESPONSE PROTEIN NHAX"/>
    <property type="match status" value="1"/>
</dbReference>
<feature type="region of interest" description="Disordered" evidence="2">
    <location>
        <begin position="55"/>
        <end position="87"/>
    </location>
</feature>
<sequence length="154" mass="16491">MYDDVLVPTDGSEGVREAILEGVDLAELCDAAVHALYVVDERSTPDLPDVEWQSVRSSLENEGEESVATVTGEAKRRGLDATSDVRHGDPAETILTYADEQDVDAIVMGTHGRSGVSRYLLGSVTERVVRQATIPVVVVRIGEEGEGDEHAGGE</sequence>
<dbReference type="PRINTS" id="PR01438">
    <property type="entry name" value="UNVRSLSTRESS"/>
</dbReference>
<reference evidence="4 5" key="1">
    <citation type="journal article" date="2019" name="Int. J. Syst. Evol. Microbiol.">
        <title>The Global Catalogue of Microorganisms (GCM) 10K type strain sequencing project: providing services to taxonomists for standard genome sequencing and annotation.</title>
        <authorList>
            <consortium name="The Broad Institute Genomics Platform"/>
            <consortium name="The Broad Institute Genome Sequencing Center for Infectious Disease"/>
            <person name="Wu L."/>
            <person name="Ma J."/>
        </authorList>
    </citation>
    <scope>NUCLEOTIDE SEQUENCE [LARGE SCALE GENOMIC DNA]</scope>
    <source>
        <strain evidence="4 5">XZGYJ-43</strain>
    </source>
</reference>
<evidence type="ECO:0000256" key="2">
    <source>
        <dbReference type="SAM" id="MobiDB-lite"/>
    </source>
</evidence>
<dbReference type="Proteomes" id="UP001596447">
    <property type="component" value="Unassembled WGS sequence"/>
</dbReference>
<dbReference type="SUPFAM" id="SSF52402">
    <property type="entry name" value="Adenine nucleotide alpha hydrolases-like"/>
    <property type="match status" value="1"/>
</dbReference>
<dbReference type="AlphaFoldDB" id="A0ABD5Z597"/>
<dbReference type="InterPro" id="IPR006016">
    <property type="entry name" value="UspA"/>
</dbReference>
<accession>A0ABD5Z597</accession>
<dbReference type="InterPro" id="IPR006015">
    <property type="entry name" value="Universal_stress_UspA"/>
</dbReference>
<dbReference type="Pfam" id="PF00582">
    <property type="entry name" value="Usp"/>
    <property type="match status" value="1"/>
</dbReference>
<name>A0ABD5Z597_9EURY</name>
<dbReference type="EMBL" id="JBHTAR010000011">
    <property type="protein sequence ID" value="MFC7200183.1"/>
    <property type="molecule type" value="Genomic_DNA"/>
</dbReference>
<dbReference type="InterPro" id="IPR014729">
    <property type="entry name" value="Rossmann-like_a/b/a_fold"/>
</dbReference>
<feature type="domain" description="UspA" evidence="3">
    <location>
        <begin position="1"/>
        <end position="140"/>
    </location>
</feature>
<feature type="compositionally biased region" description="Basic and acidic residues" evidence="2">
    <location>
        <begin position="73"/>
        <end position="87"/>
    </location>
</feature>
<evidence type="ECO:0000259" key="3">
    <source>
        <dbReference type="Pfam" id="PF00582"/>
    </source>
</evidence>
<dbReference type="CDD" id="cd00293">
    <property type="entry name" value="USP-like"/>
    <property type="match status" value="1"/>
</dbReference>
<dbReference type="PANTHER" id="PTHR46268:SF6">
    <property type="entry name" value="UNIVERSAL STRESS PROTEIN UP12"/>
    <property type="match status" value="1"/>
</dbReference>
<dbReference type="Gene3D" id="3.40.50.620">
    <property type="entry name" value="HUPs"/>
    <property type="match status" value="1"/>
</dbReference>
<comment type="similarity">
    <text evidence="1">Belongs to the universal stress protein A family.</text>
</comment>